<dbReference type="VEuPathDB" id="PiroplasmaDB:BEWA_016050"/>
<dbReference type="Proteomes" id="UP000031512">
    <property type="component" value="Unassembled WGS sequence"/>
</dbReference>
<dbReference type="RefSeq" id="XP_004832496.1">
    <property type="nucleotide sequence ID" value="XM_004832439.1"/>
</dbReference>
<comment type="caution">
    <text evidence="1">The sequence shown here is derived from an EMBL/GenBank/DDBJ whole genome shotgun (WGS) entry which is preliminary data.</text>
</comment>
<gene>
    <name evidence="1" type="ORF">BEWA_016050</name>
</gene>
<sequence length="656" mass="73957">MSRGIRLDIGPTKRNGIQDGNIKAFESGSFSGYAKYIYKRSVSGAFELSGFNYNEKDLSNIVITSAITATAVTTYFDTGNQKLFIIHADTTAKHIYYTNYDISKDIIKDSWFEEFITINSGALTENSDIKSILENIEKNTRLYYYSLSSSIKKKLLRGTDIAFDITKKPETSSYKSELTDVVISPKKSDTKITGYNKVQHSIGTEPFFARQIKLSGNSYMDLGDTVPNVPVREFNVYYSTSDGNYGNPLLVLLNIKQLEDVSQSQYIPNKYLLSKNGNDTDWDIRRIVGSIEDTDEELGKVLKNISEQKRLEINQLESDLKNKLTDISKDLIINLTGQFSVDEKSVGSYDSESKTVYYKRFTDHGYTRIKHCYTFFSFTVKEIKFDDNHSIDSKFLPQKETKVYSLSSYHHTISDGNPLLVYLYDEDNYWLKRQRGDTTWQSLYGDAPTKENDPSIKPLLETLSTPKVAIDISQYAIESYNPTGNILYFKVESTDNPAGSDFWKFKHTGPENKPFTIKRVYHGTTQLKGIDYPDKLLSISGFFSGKSSSNIPLLVELVASGSSKYSYFHRVQKDGTNWTELTRSDGETTRLESEDLKKELERLKKIHFPDPAGLSEGAKAGIGAGSTVGGGSAIGFGFWKGPVVLRSIMSCLITRI</sequence>
<organism evidence="1 2">
    <name type="scientific">Theileria equi strain WA</name>
    <dbReference type="NCBI Taxonomy" id="1537102"/>
    <lineage>
        <taxon>Eukaryota</taxon>
        <taxon>Sar</taxon>
        <taxon>Alveolata</taxon>
        <taxon>Apicomplexa</taxon>
        <taxon>Aconoidasida</taxon>
        <taxon>Piroplasmida</taxon>
        <taxon>Theileriidae</taxon>
        <taxon>Theileria</taxon>
    </lineage>
</organism>
<keyword evidence="2" id="KW-1185">Reference proteome</keyword>
<evidence type="ECO:0000313" key="2">
    <source>
        <dbReference type="Proteomes" id="UP000031512"/>
    </source>
</evidence>
<name>L1LCN7_THEEQ</name>
<proteinExistence type="predicted"/>
<reference evidence="1 2" key="1">
    <citation type="journal article" date="2012" name="BMC Genomics">
        <title>Comparative genomic analysis and phylogenetic position of Theileria equi.</title>
        <authorList>
            <person name="Kappmeyer L.S."/>
            <person name="Thiagarajan M."/>
            <person name="Herndon D.R."/>
            <person name="Ramsay J.D."/>
            <person name="Caler E."/>
            <person name="Djikeng A."/>
            <person name="Gillespie J.J."/>
            <person name="Lau A.O."/>
            <person name="Roalson E.H."/>
            <person name="Silva J.C."/>
            <person name="Silva M.G."/>
            <person name="Suarez C.E."/>
            <person name="Ueti M.W."/>
            <person name="Nene V.M."/>
            <person name="Mealey R.H."/>
            <person name="Knowles D.P."/>
            <person name="Brayton K.A."/>
        </authorList>
    </citation>
    <scope>NUCLEOTIDE SEQUENCE [LARGE SCALE GENOMIC DNA]</scope>
    <source>
        <strain evidence="1 2">WA</strain>
    </source>
</reference>
<accession>L1LCN7</accession>
<dbReference type="KEGG" id="beq:BEWA_016050"/>
<protein>
    <submittedName>
        <fullName evidence="1">Uncharacterized protein</fullName>
    </submittedName>
</protein>
<evidence type="ECO:0000313" key="1">
    <source>
        <dbReference type="EMBL" id="EKX73044.1"/>
    </source>
</evidence>
<dbReference type="GeneID" id="15802708"/>
<dbReference type="AlphaFoldDB" id="L1LCN7"/>
<dbReference type="EMBL" id="ACOU01000004">
    <property type="protein sequence ID" value="EKX73044.1"/>
    <property type="molecule type" value="Genomic_DNA"/>
</dbReference>